<organism evidence="2 3">
    <name type="scientific">Sesamum alatum</name>
    <dbReference type="NCBI Taxonomy" id="300844"/>
    <lineage>
        <taxon>Eukaryota</taxon>
        <taxon>Viridiplantae</taxon>
        <taxon>Streptophyta</taxon>
        <taxon>Embryophyta</taxon>
        <taxon>Tracheophyta</taxon>
        <taxon>Spermatophyta</taxon>
        <taxon>Magnoliopsida</taxon>
        <taxon>eudicotyledons</taxon>
        <taxon>Gunneridae</taxon>
        <taxon>Pentapetalae</taxon>
        <taxon>asterids</taxon>
        <taxon>lamiids</taxon>
        <taxon>Lamiales</taxon>
        <taxon>Pedaliaceae</taxon>
        <taxon>Sesamum</taxon>
    </lineage>
</organism>
<evidence type="ECO:0000313" key="3">
    <source>
        <dbReference type="Proteomes" id="UP001293254"/>
    </source>
</evidence>
<dbReference type="PANTHER" id="PTHR35764:SF1">
    <property type="entry name" value="PROTEIN SHORTAGE IN CHIASMATA 1"/>
    <property type="match status" value="1"/>
</dbReference>
<dbReference type="PANTHER" id="PTHR35764">
    <property type="entry name" value="PROTEIN SHORTAGE IN CHIASMATA 1"/>
    <property type="match status" value="1"/>
</dbReference>
<protein>
    <submittedName>
        <fullName evidence="2">Protein SHORTAGE IN CHIASMATA 1</fullName>
    </submittedName>
</protein>
<evidence type="ECO:0000313" key="2">
    <source>
        <dbReference type="EMBL" id="KAK4431495.1"/>
    </source>
</evidence>
<evidence type="ECO:0000256" key="1">
    <source>
        <dbReference type="SAM" id="MobiDB-lite"/>
    </source>
</evidence>
<comment type="caution">
    <text evidence="2">The sequence shown here is derived from an EMBL/GenBank/DDBJ whole genome shotgun (WGS) entry which is preliminary data.</text>
</comment>
<accession>A0AAE2CR61</accession>
<keyword evidence="3" id="KW-1185">Reference proteome</keyword>
<sequence>MRTRFLPTDCSSTAAGVGPLGALDFVGFPLPLLPHRNYPSLSANFQQSFDEIPVCDISYEIDKLPIDDALSIFLSDVLPHFVDGAGLEEPRIGSSQEKSEVAPAERCTKIFYGNTELDVLGSDGMEIEEKDGITSNNKGGNGLKFVQFEIPEMNVSLLQSQNAPHSHIECLNIFSEIPEAEFTMEPLNSGLTLHDRHEIERSVYSVVDMTVEYSTEQKANLLEDADSVQGESCSHNISFPLFELNAERSCVLGKTFTVDELFSFENAEKLLVAQPYEAINDNKDLLGSVEFDLIKYLLHHSVATQYLEDTKFSSKIDYISIVELSHHQECSTLYHGKPDGDSIWSMDPILFDELLFFDLDRYLFCEVFSDLSMEIETETCESMFGEAMNFRNLSELIVCHELTLMDDSFKSLPVPIFSDHGITSSLHASADELLAQLDWQSSSASDCLYLDWHLLGEDECESAKYTSCLKMLWEIDTYDIDAVMMLSDSGKLIFDFILSEGHSNKPNAENYKKILNLSCSDDDSIFHSSGKADISSSRNHGDRKRRNEEILLKTGVEKVPIFGESMSSDLDFFLNPSNYATGRGSIPADKSVHTNTACQVLMPTNNSAAANANTGVQQNWNIKMHQVQLSDNILVLIDYLWRDFLAMLENDEELVQMWNRFQASNDLTLLHLPNDKLKCRLQEKVASSTYLAHDEDNIMVLAMLFAIKQMAFYLCYYGIQAAYLYIDKLSTSLQCVKARLSFLYNLVRDANQKAERELSILHPSISVLQEVLQTTLSNRNSKILIVSDQVFWWPLKRLLTSLKISYNEPQHLFSSPCQQQHCCEISDAITNIMLNSDCCLVSHEYVTASFPFSKFSFILEYGGSNVSSRISSVCSKPDGLSTLCFLKVEVEESSIAAALCHGVNMPKTIKFEMKRDLDSASAQKENKSKLEELLNTIPVKKDHGNEPVEAVNEDADCTMLPLHSMPVGLAPKQNLSCKPLFPDTIIIVNTRNFNEEMVISRRSTYQRILEMEQEGAQVVERDICLPVDVIVSSAVSLTWYDCRNIGRKASASDEAFSCLPLCVESIAASILTSLSFAFSCCILIFEGECNFLCSIMETSDELYAAAASLGIDIQLFCSYSSEMTEEILLSCINVAAKLSRSLYPKMSDSESLAESFLTAFPSINPLSAHAILSSDATLGKFLELSNGGRISALQKYQVPDVSIALLSAVSRYGEREDSKSGMTDCSSSVSIPDSENVQFKGASKMNKPKHTNKLYIAGEPPNNLFHMGSRKLLPDDQLNLSGLSVSCNSWLSGGAEISDKSEHFSLSFDEKLLSHIESDADMKKLSSDKSSPYDFPLAKGLQIPDQREKPWMPPFDIDRSPRWRSAMTPKNNFSRQSIQVTGIPQENFTGEVIDVEDIPAFRENFSAENSSSFSKLLLDVQKDYAGQSSTMSKQPHSATNLPMFRNPADIDSASGAWISPNDRRQILREETKPHYDAINRNNNSMMSQKRLVDGMLEKAPQDSYNLSFQENSSGRIGGTPLSNALHSSQLQQGSPWTIEFLNRIREKSRLRKQSVSHDLASPCFGSSGNTSKLTKRKSPSILEFYKYKGGNTPQKTVAQKRLKGSSRPLNSLKDKTAPAPASCPSSWTPADKRARRRLSFSTSGSGGQSKLVWRDTNYHTAHRRL</sequence>
<gene>
    <name evidence="2" type="ORF">Salat_0911600</name>
</gene>
<feature type="region of interest" description="Disordered" evidence="1">
    <location>
        <begin position="1592"/>
        <end position="1649"/>
    </location>
</feature>
<dbReference type="InterPro" id="IPR038824">
    <property type="entry name" value="SHOC1-like"/>
</dbReference>
<proteinExistence type="predicted"/>
<reference evidence="2" key="1">
    <citation type="submission" date="2020-06" db="EMBL/GenBank/DDBJ databases">
        <authorList>
            <person name="Li T."/>
            <person name="Hu X."/>
            <person name="Zhang T."/>
            <person name="Song X."/>
            <person name="Zhang H."/>
            <person name="Dai N."/>
            <person name="Sheng W."/>
            <person name="Hou X."/>
            <person name="Wei L."/>
        </authorList>
    </citation>
    <scope>NUCLEOTIDE SEQUENCE</scope>
    <source>
        <strain evidence="2">3651</strain>
        <tissue evidence="2">Leaf</tissue>
    </source>
</reference>
<dbReference type="GO" id="GO:0000712">
    <property type="term" value="P:resolution of meiotic recombination intermediates"/>
    <property type="evidence" value="ECO:0007669"/>
    <property type="project" value="TreeGrafter"/>
</dbReference>
<reference evidence="2" key="2">
    <citation type="journal article" date="2024" name="Plant">
        <title>Genomic evolution and insights into agronomic trait innovations of Sesamum species.</title>
        <authorList>
            <person name="Miao H."/>
            <person name="Wang L."/>
            <person name="Qu L."/>
            <person name="Liu H."/>
            <person name="Sun Y."/>
            <person name="Le M."/>
            <person name="Wang Q."/>
            <person name="Wei S."/>
            <person name="Zheng Y."/>
            <person name="Lin W."/>
            <person name="Duan Y."/>
            <person name="Cao H."/>
            <person name="Xiong S."/>
            <person name="Wang X."/>
            <person name="Wei L."/>
            <person name="Li C."/>
            <person name="Ma Q."/>
            <person name="Ju M."/>
            <person name="Zhao R."/>
            <person name="Li G."/>
            <person name="Mu C."/>
            <person name="Tian Q."/>
            <person name="Mei H."/>
            <person name="Zhang T."/>
            <person name="Gao T."/>
            <person name="Zhang H."/>
        </authorList>
    </citation>
    <scope>NUCLEOTIDE SEQUENCE</scope>
    <source>
        <strain evidence="2">3651</strain>
    </source>
</reference>
<dbReference type="EMBL" id="JACGWO010000003">
    <property type="protein sequence ID" value="KAK4431495.1"/>
    <property type="molecule type" value="Genomic_DNA"/>
</dbReference>
<dbReference type="Proteomes" id="UP001293254">
    <property type="component" value="Unassembled WGS sequence"/>
</dbReference>
<name>A0AAE2CR61_9LAMI</name>